<comment type="caution">
    <text evidence="2">The sequence shown here is derived from an EMBL/GenBank/DDBJ whole genome shotgun (WGS) entry which is preliminary data.</text>
</comment>
<evidence type="ECO:0000256" key="1">
    <source>
        <dbReference type="SAM" id="MobiDB-lite"/>
    </source>
</evidence>
<dbReference type="Proteomes" id="UP000033740">
    <property type="component" value="Unassembled WGS sequence"/>
</dbReference>
<reference evidence="2 3" key="1">
    <citation type="submission" date="2015-02" db="EMBL/GenBank/DDBJ databases">
        <title>Draft genome sequences of ten Microbacterium spp. with emphasis on heavy metal contaminated environments.</title>
        <authorList>
            <person name="Corretto E."/>
        </authorList>
    </citation>
    <scope>NUCLEOTIDE SEQUENCE [LARGE SCALE GENOMIC DNA]</scope>
    <source>
        <strain evidence="2 3">ARN176</strain>
    </source>
</reference>
<organism evidence="2 3">
    <name type="scientific">Microbacterium azadirachtae</name>
    <dbReference type="NCBI Taxonomy" id="582680"/>
    <lineage>
        <taxon>Bacteria</taxon>
        <taxon>Bacillati</taxon>
        <taxon>Actinomycetota</taxon>
        <taxon>Actinomycetes</taxon>
        <taxon>Micrococcales</taxon>
        <taxon>Microbacteriaceae</taxon>
        <taxon>Microbacterium</taxon>
    </lineage>
</organism>
<dbReference type="EMBL" id="JYIX01000033">
    <property type="protein sequence ID" value="KJL33392.1"/>
    <property type="molecule type" value="Genomic_DNA"/>
</dbReference>
<proteinExistence type="predicted"/>
<sequence length="118" mass="12917">MSEPSADPPVGIPVDSGAGGDDGVAIRVARSGGIAGMTRRWSVQPSGGEAAHWIVLVEQCPWDEKVPRDTGADRYSWRIEVRIRRERHEQVIPEEHLLGPWRALVDAVQEADAGTTRI</sequence>
<accession>A0A0F0LJK9</accession>
<dbReference type="InterPro" id="IPR049457">
    <property type="entry name" value="Emfourin"/>
</dbReference>
<name>A0A0F0LJK9_9MICO</name>
<dbReference type="AlphaFoldDB" id="A0A0F0LJK9"/>
<evidence type="ECO:0000313" key="3">
    <source>
        <dbReference type="Proteomes" id="UP000033740"/>
    </source>
</evidence>
<keyword evidence="3" id="KW-1185">Reference proteome</keyword>
<protein>
    <submittedName>
        <fullName evidence="2">Uncharacterized protein</fullName>
    </submittedName>
</protein>
<dbReference type="RefSeq" id="WP_045271725.1">
    <property type="nucleotide sequence ID" value="NZ_JYIX01000033.1"/>
</dbReference>
<dbReference type="Pfam" id="PF20242">
    <property type="entry name" value="Emfourin"/>
    <property type="match status" value="1"/>
</dbReference>
<dbReference type="STRING" id="582680.RS86_01613"/>
<evidence type="ECO:0000313" key="2">
    <source>
        <dbReference type="EMBL" id="KJL33392.1"/>
    </source>
</evidence>
<feature type="region of interest" description="Disordered" evidence="1">
    <location>
        <begin position="1"/>
        <end position="23"/>
    </location>
</feature>
<dbReference type="PATRIC" id="fig|582680.6.peg.1664"/>
<feature type="compositionally biased region" description="Pro residues" evidence="1">
    <location>
        <begin position="1"/>
        <end position="11"/>
    </location>
</feature>
<gene>
    <name evidence="2" type="ORF">RS86_01613</name>
</gene>